<proteinExistence type="inferred from homology"/>
<evidence type="ECO:0000256" key="1">
    <source>
        <dbReference type="ARBA" id="ARBA00004141"/>
    </source>
</evidence>
<comment type="similarity">
    <text evidence="2">Belongs to the steroid 5-alpha reductase family.</text>
</comment>
<evidence type="ECO:0000313" key="9">
    <source>
        <dbReference type="EnsemblFungi" id="EJT79278"/>
    </source>
</evidence>
<dbReference type="PROSITE" id="PS50244">
    <property type="entry name" value="S5A_REDUCTASE"/>
    <property type="match status" value="1"/>
</dbReference>
<dbReference type="InterPro" id="IPR039357">
    <property type="entry name" value="SRD5A/TECR"/>
</dbReference>
<dbReference type="VEuPathDB" id="FungiDB:GGTG_04364"/>
<keyword evidence="5 6" id="KW-0472">Membrane</keyword>
<evidence type="ECO:0000256" key="4">
    <source>
        <dbReference type="ARBA" id="ARBA00022989"/>
    </source>
</evidence>
<dbReference type="GO" id="GO:0016020">
    <property type="term" value="C:membrane"/>
    <property type="evidence" value="ECO:0007669"/>
    <property type="project" value="UniProtKB-SubCell"/>
</dbReference>
<dbReference type="AlphaFoldDB" id="J3NSW5"/>
<dbReference type="STRING" id="644352.J3NSW5"/>
<reference evidence="10" key="1">
    <citation type="submission" date="2010-07" db="EMBL/GenBank/DDBJ databases">
        <title>The genome sequence of Gaeumannomyces graminis var. tritici strain R3-111a-1.</title>
        <authorList>
            <consortium name="The Broad Institute Genome Sequencing Platform"/>
            <person name="Ma L.-J."/>
            <person name="Dead R."/>
            <person name="Young S."/>
            <person name="Zeng Q."/>
            <person name="Koehrsen M."/>
            <person name="Alvarado L."/>
            <person name="Berlin A."/>
            <person name="Chapman S.B."/>
            <person name="Chen Z."/>
            <person name="Freedman E."/>
            <person name="Gellesch M."/>
            <person name="Goldberg J."/>
            <person name="Griggs A."/>
            <person name="Gujja S."/>
            <person name="Heilman E.R."/>
            <person name="Heiman D."/>
            <person name="Hepburn T."/>
            <person name="Howarth C."/>
            <person name="Jen D."/>
            <person name="Larson L."/>
            <person name="Mehta T."/>
            <person name="Neiman D."/>
            <person name="Pearson M."/>
            <person name="Roberts A."/>
            <person name="Saif S."/>
            <person name="Shea T."/>
            <person name="Shenoy N."/>
            <person name="Sisk P."/>
            <person name="Stolte C."/>
            <person name="Sykes S."/>
            <person name="Walk T."/>
            <person name="White J."/>
            <person name="Yandava C."/>
            <person name="Haas B."/>
            <person name="Nusbaum C."/>
            <person name="Birren B."/>
        </authorList>
    </citation>
    <scope>NUCLEOTIDE SEQUENCE [LARGE SCALE GENOMIC DNA]</scope>
    <source>
        <strain evidence="10">R3-111a-1</strain>
    </source>
</reference>
<dbReference type="GO" id="GO:0003865">
    <property type="term" value="F:3-oxo-5-alpha-steroid 4-dehydrogenase activity"/>
    <property type="evidence" value="ECO:0007669"/>
    <property type="project" value="InterPro"/>
</dbReference>
<accession>J3NSW5</accession>
<dbReference type="PIRSF" id="PIRSF015596">
    <property type="entry name" value="5_alpha-SR2"/>
    <property type="match status" value="1"/>
</dbReference>
<dbReference type="PANTHER" id="PTHR10556">
    <property type="entry name" value="3-OXO-5-ALPHA-STEROID 4-DEHYDROGENASE"/>
    <property type="match status" value="1"/>
</dbReference>
<dbReference type="GO" id="GO:0008202">
    <property type="term" value="P:steroid metabolic process"/>
    <property type="evidence" value="ECO:0007669"/>
    <property type="project" value="InterPro"/>
</dbReference>
<dbReference type="EnsemblFungi" id="EJT79278">
    <property type="protein sequence ID" value="EJT79278"/>
    <property type="gene ID" value="GGTG_04364"/>
</dbReference>
<feature type="domain" description="3-oxo-5-alpha-steroid 4-dehydrogenase C-terminal" evidence="7">
    <location>
        <begin position="115"/>
        <end position="193"/>
    </location>
</feature>
<reference evidence="9" key="5">
    <citation type="submission" date="2018-04" db="UniProtKB">
        <authorList>
            <consortium name="EnsemblFungi"/>
        </authorList>
    </citation>
    <scope>IDENTIFICATION</scope>
    <source>
        <strain evidence="9">R3-111a-1</strain>
    </source>
</reference>
<dbReference type="OrthoDB" id="5788137at2759"/>
<evidence type="ECO:0000313" key="10">
    <source>
        <dbReference type="Proteomes" id="UP000006039"/>
    </source>
</evidence>
<evidence type="ECO:0000256" key="5">
    <source>
        <dbReference type="ARBA" id="ARBA00023136"/>
    </source>
</evidence>
<reference evidence="8" key="2">
    <citation type="submission" date="2010-07" db="EMBL/GenBank/DDBJ databases">
        <authorList>
            <consortium name="The Broad Institute Genome Sequencing Platform"/>
            <consortium name="Broad Institute Genome Sequencing Center for Infectious Disease"/>
            <person name="Ma L.-J."/>
            <person name="Dead R."/>
            <person name="Young S."/>
            <person name="Zeng Q."/>
            <person name="Koehrsen M."/>
            <person name="Alvarado L."/>
            <person name="Berlin A."/>
            <person name="Chapman S.B."/>
            <person name="Chen Z."/>
            <person name="Freedman E."/>
            <person name="Gellesch M."/>
            <person name="Goldberg J."/>
            <person name="Griggs A."/>
            <person name="Gujja S."/>
            <person name="Heilman E.R."/>
            <person name="Heiman D."/>
            <person name="Hepburn T."/>
            <person name="Howarth C."/>
            <person name="Jen D."/>
            <person name="Larson L."/>
            <person name="Mehta T."/>
            <person name="Neiman D."/>
            <person name="Pearson M."/>
            <person name="Roberts A."/>
            <person name="Saif S."/>
            <person name="Shea T."/>
            <person name="Shenoy N."/>
            <person name="Sisk P."/>
            <person name="Stolte C."/>
            <person name="Sykes S."/>
            <person name="Walk T."/>
            <person name="White J."/>
            <person name="Yandava C."/>
            <person name="Haas B."/>
            <person name="Nusbaum C."/>
            <person name="Birren B."/>
        </authorList>
    </citation>
    <scope>NUCLEOTIDE SEQUENCE</scope>
    <source>
        <strain evidence="8">R3-111a-1</strain>
    </source>
</reference>
<feature type="transmembrane region" description="Helical" evidence="6">
    <location>
        <begin position="90"/>
        <end position="110"/>
    </location>
</feature>
<dbReference type="Pfam" id="PF02544">
    <property type="entry name" value="Steroid_dh"/>
    <property type="match status" value="2"/>
</dbReference>
<sequence>MAIIQDWIPPTRENYETVLFYWQFWPVLASIQWLISWYGMGKTSKASALNLPGRATWMAMECPGFATLLYMVGTLPGARGIEDLPWQNKVLAALFVIHYAYRAVVFPLVAPSMAPMHAAIAAAAVLFQLCNGFCLGAWLGAYGPTTQVEWRDRLAPGGVAQFVAGMGIFYLGLTANYYHDEELREIRRREERRREKVAREQGNKGGAAQVERHYAVPQAGFFKYLLFPHYFFEWVEWLGFWMACGWGCAPARAFLVNEVASMLPRAVRGKRWYVEKFGAEKIGRRKAVIPGVL</sequence>
<evidence type="ECO:0000313" key="8">
    <source>
        <dbReference type="EMBL" id="EJT79278.1"/>
    </source>
</evidence>
<dbReference type="Proteomes" id="UP000006039">
    <property type="component" value="Unassembled WGS sequence"/>
</dbReference>
<keyword evidence="3 6" id="KW-0812">Transmembrane</keyword>
<feature type="transmembrane region" description="Helical" evidence="6">
    <location>
        <begin position="159"/>
        <end position="179"/>
    </location>
</feature>
<reference evidence="9" key="4">
    <citation type="journal article" date="2015" name="G3 (Bethesda)">
        <title>Genome sequences of three phytopathogenic species of the Magnaporthaceae family of fungi.</title>
        <authorList>
            <person name="Okagaki L.H."/>
            <person name="Nunes C.C."/>
            <person name="Sailsbery J."/>
            <person name="Clay B."/>
            <person name="Brown D."/>
            <person name="John T."/>
            <person name="Oh Y."/>
            <person name="Young N."/>
            <person name="Fitzgerald M."/>
            <person name="Haas B.J."/>
            <person name="Zeng Q."/>
            <person name="Young S."/>
            <person name="Adiconis X."/>
            <person name="Fan L."/>
            <person name="Levin J.Z."/>
            <person name="Mitchell T.K."/>
            <person name="Okubara P.A."/>
            <person name="Farman M.L."/>
            <person name="Kohn L.M."/>
            <person name="Birren B."/>
            <person name="Ma L.-J."/>
            <person name="Dean R.A."/>
        </authorList>
    </citation>
    <scope>NUCLEOTIDE SEQUENCE</scope>
    <source>
        <strain evidence="9">R3-111a-1</strain>
    </source>
</reference>
<feature type="domain" description="3-oxo-5-alpha-steroid 4-dehydrogenase C-terminal" evidence="7">
    <location>
        <begin position="211"/>
        <end position="293"/>
    </location>
</feature>
<gene>
    <name evidence="9" type="primary">20344822</name>
    <name evidence="8" type="ORF">GGTG_04364</name>
</gene>
<dbReference type="InterPro" id="IPR001104">
    <property type="entry name" value="3-oxo-5_a-steroid_4-DH_C"/>
</dbReference>
<evidence type="ECO:0000256" key="6">
    <source>
        <dbReference type="SAM" id="Phobius"/>
    </source>
</evidence>
<dbReference type="PANTHER" id="PTHR10556:SF43">
    <property type="entry name" value="STEROID 5-ALPHA-REDUCTASE DET2"/>
    <property type="match status" value="1"/>
</dbReference>
<reference evidence="8" key="3">
    <citation type="submission" date="2010-09" db="EMBL/GenBank/DDBJ databases">
        <title>Annotation of Gaeumannomyces graminis var. tritici R3-111a-1.</title>
        <authorList>
            <consortium name="The Broad Institute Genome Sequencing Platform"/>
            <person name="Ma L.-J."/>
            <person name="Dead R."/>
            <person name="Young S.K."/>
            <person name="Zeng Q."/>
            <person name="Gargeya S."/>
            <person name="Fitzgerald M."/>
            <person name="Haas B."/>
            <person name="Abouelleil A."/>
            <person name="Alvarado L."/>
            <person name="Arachchi H.M."/>
            <person name="Berlin A."/>
            <person name="Brown A."/>
            <person name="Chapman S.B."/>
            <person name="Chen Z."/>
            <person name="Dunbar C."/>
            <person name="Freedman E."/>
            <person name="Gearin G."/>
            <person name="Gellesch M."/>
            <person name="Goldberg J."/>
            <person name="Griggs A."/>
            <person name="Gujja S."/>
            <person name="Heiman D."/>
            <person name="Howarth C."/>
            <person name="Larson L."/>
            <person name="Lui A."/>
            <person name="MacDonald P.J.P."/>
            <person name="Mehta T."/>
            <person name="Montmayeur A."/>
            <person name="Murphy C."/>
            <person name="Neiman D."/>
            <person name="Pearson M."/>
            <person name="Priest M."/>
            <person name="Roberts A."/>
            <person name="Saif S."/>
            <person name="Shea T."/>
            <person name="Shenoy N."/>
            <person name="Sisk P."/>
            <person name="Stolte C."/>
            <person name="Sykes S."/>
            <person name="Yandava C."/>
            <person name="Wortman J."/>
            <person name="Nusbaum C."/>
            <person name="Birren B."/>
        </authorList>
    </citation>
    <scope>NUCLEOTIDE SEQUENCE</scope>
    <source>
        <strain evidence="8">R3-111a-1</strain>
    </source>
</reference>
<evidence type="ECO:0000256" key="3">
    <source>
        <dbReference type="ARBA" id="ARBA00022692"/>
    </source>
</evidence>
<evidence type="ECO:0000259" key="7">
    <source>
        <dbReference type="Pfam" id="PF02544"/>
    </source>
</evidence>
<protein>
    <recommendedName>
        <fullName evidence="7">3-oxo-5-alpha-steroid 4-dehydrogenase C-terminal domain-containing protein</fullName>
    </recommendedName>
</protein>
<keyword evidence="4 6" id="KW-1133">Transmembrane helix</keyword>
<comment type="subcellular location">
    <subcellularLocation>
        <location evidence="1">Membrane</location>
        <topology evidence="1">Multi-pass membrane protein</topology>
    </subcellularLocation>
</comment>
<dbReference type="RefSeq" id="XP_009220423.1">
    <property type="nucleotide sequence ID" value="XM_009222159.1"/>
</dbReference>
<evidence type="ECO:0000256" key="2">
    <source>
        <dbReference type="ARBA" id="ARBA00007742"/>
    </source>
</evidence>
<organism evidence="8">
    <name type="scientific">Gaeumannomyces tritici (strain R3-111a-1)</name>
    <name type="common">Wheat and barley take-all root rot fungus</name>
    <name type="synonym">Gaeumannomyces graminis var. tritici</name>
    <dbReference type="NCBI Taxonomy" id="644352"/>
    <lineage>
        <taxon>Eukaryota</taxon>
        <taxon>Fungi</taxon>
        <taxon>Dikarya</taxon>
        <taxon>Ascomycota</taxon>
        <taxon>Pezizomycotina</taxon>
        <taxon>Sordariomycetes</taxon>
        <taxon>Sordariomycetidae</taxon>
        <taxon>Magnaporthales</taxon>
        <taxon>Magnaporthaceae</taxon>
        <taxon>Gaeumannomyces</taxon>
    </lineage>
</organism>
<name>J3NSW5_GAET3</name>
<feature type="transmembrane region" description="Helical" evidence="6">
    <location>
        <begin position="58"/>
        <end position="78"/>
    </location>
</feature>
<feature type="transmembrane region" description="Helical" evidence="6">
    <location>
        <begin position="117"/>
        <end position="139"/>
    </location>
</feature>
<dbReference type="eggNOG" id="KOG1638">
    <property type="taxonomic scope" value="Eukaryota"/>
</dbReference>
<dbReference type="GeneID" id="20344822"/>
<feature type="transmembrane region" description="Helical" evidence="6">
    <location>
        <begin position="20"/>
        <end position="38"/>
    </location>
</feature>
<dbReference type="InterPro" id="IPR016636">
    <property type="entry name" value="3-oxo-5-alpha-steroid_4-DH"/>
</dbReference>
<dbReference type="HOGENOM" id="CLU_065395_0_0_1"/>
<keyword evidence="10" id="KW-1185">Reference proteome</keyword>
<dbReference type="EMBL" id="GL385396">
    <property type="protein sequence ID" value="EJT79278.1"/>
    <property type="molecule type" value="Genomic_DNA"/>
</dbReference>